<reference evidence="11 12" key="1">
    <citation type="submission" date="2022-08" db="EMBL/GenBank/DDBJ databases">
        <authorList>
            <person name="Zeman M."/>
            <person name="Kubasova T."/>
        </authorList>
    </citation>
    <scope>NUCLEOTIDE SEQUENCE [LARGE SCALE GENOMIC DNA]</scope>
    <source>
        <strain evidence="11 12">ET62</strain>
    </source>
</reference>
<dbReference type="SMART" id="SM00155">
    <property type="entry name" value="PLDc"/>
    <property type="match status" value="2"/>
</dbReference>
<dbReference type="GO" id="GO:0005886">
    <property type="term" value="C:plasma membrane"/>
    <property type="evidence" value="ECO:0007669"/>
    <property type="project" value="UniProtKB-SubCell"/>
</dbReference>
<protein>
    <recommendedName>
        <fullName evidence="8">Cardiolipin synthase</fullName>
        <ecNumber evidence="8">2.7.8.-</ecNumber>
    </recommendedName>
</protein>
<name>A0AAW5N7Q9_9BACT</name>
<dbReference type="PANTHER" id="PTHR21248">
    <property type="entry name" value="CARDIOLIPIN SYNTHASE"/>
    <property type="match status" value="1"/>
</dbReference>
<dbReference type="InterPro" id="IPR025202">
    <property type="entry name" value="PLD-like_dom"/>
</dbReference>
<dbReference type="Pfam" id="PF13091">
    <property type="entry name" value="PLDc_2"/>
    <property type="match status" value="2"/>
</dbReference>
<dbReference type="RefSeq" id="WP_235301082.1">
    <property type="nucleotide sequence ID" value="NZ_CALULB010000018.1"/>
</dbReference>
<dbReference type="GO" id="GO:0032049">
    <property type="term" value="P:cardiolipin biosynthetic process"/>
    <property type="evidence" value="ECO:0007669"/>
    <property type="project" value="UniProtKB-UniRule"/>
</dbReference>
<dbReference type="PROSITE" id="PS50035">
    <property type="entry name" value="PLD"/>
    <property type="match status" value="2"/>
</dbReference>
<dbReference type="Proteomes" id="UP001204579">
    <property type="component" value="Unassembled WGS sequence"/>
</dbReference>
<dbReference type="EC" id="2.7.8.-" evidence="8"/>
<feature type="domain" description="PLD phosphodiesterase" evidence="10">
    <location>
        <begin position="163"/>
        <end position="190"/>
    </location>
</feature>
<dbReference type="InterPro" id="IPR001736">
    <property type="entry name" value="PLipase_D/transphosphatidylase"/>
</dbReference>
<evidence type="ECO:0000256" key="7">
    <source>
        <dbReference type="ARBA" id="ARBA00023136"/>
    </source>
</evidence>
<feature type="signal peptide" evidence="9">
    <location>
        <begin position="1"/>
        <end position="28"/>
    </location>
</feature>
<keyword evidence="9" id="KW-0732">Signal</keyword>
<evidence type="ECO:0000256" key="9">
    <source>
        <dbReference type="SAM" id="SignalP"/>
    </source>
</evidence>
<dbReference type="EMBL" id="JANRHJ010000018">
    <property type="protein sequence ID" value="MCR8875053.1"/>
    <property type="molecule type" value="Genomic_DNA"/>
</dbReference>
<keyword evidence="6" id="KW-1133">Transmembrane helix</keyword>
<keyword evidence="3" id="KW-0808">Transferase</keyword>
<accession>A0AAW5N7Q9</accession>
<comment type="caution">
    <text evidence="11">The sequence shown here is derived from an EMBL/GenBank/DDBJ whole genome shotgun (WGS) entry which is preliminary data.</text>
</comment>
<evidence type="ECO:0000256" key="3">
    <source>
        <dbReference type="ARBA" id="ARBA00022679"/>
    </source>
</evidence>
<keyword evidence="12" id="KW-1185">Reference proteome</keyword>
<keyword evidence="5" id="KW-0677">Repeat</keyword>
<keyword evidence="4" id="KW-0812">Transmembrane</keyword>
<evidence type="ECO:0000256" key="2">
    <source>
        <dbReference type="ARBA" id="ARBA00022475"/>
    </source>
</evidence>
<dbReference type="CDD" id="cd09110">
    <property type="entry name" value="PLDc_CLS_1"/>
    <property type="match status" value="1"/>
</dbReference>
<keyword evidence="7" id="KW-0472">Membrane</keyword>
<feature type="chain" id="PRO_5043677972" description="Cardiolipin synthase" evidence="9">
    <location>
        <begin position="29"/>
        <end position="433"/>
    </location>
</feature>
<evidence type="ECO:0000256" key="5">
    <source>
        <dbReference type="ARBA" id="ARBA00022737"/>
    </source>
</evidence>
<proteinExistence type="predicted"/>
<keyword evidence="2" id="KW-1003">Cell membrane</keyword>
<evidence type="ECO:0000256" key="8">
    <source>
        <dbReference type="NCBIfam" id="TIGR04265"/>
    </source>
</evidence>
<dbReference type="InterPro" id="IPR022924">
    <property type="entry name" value="Cardiolipin_synthase"/>
</dbReference>
<evidence type="ECO:0000256" key="6">
    <source>
        <dbReference type="ARBA" id="ARBA00022989"/>
    </source>
</evidence>
<organism evidence="11 12">
    <name type="scientific">Phocaeicola barnesiae</name>
    <dbReference type="NCBI Taxonomy" id="376804"/>
    <lineage>
        <taxon>Bacteria</taxon>
        <taxon>Pseudomonadati</taxon>
        <taxon>Bacteroidota</taxon>
        <taxon>Bacteroidia</taxon>
        <taxon>Bacteroidales</taxon>
        <taxon>Bacteroidaceae</taxon>
        <taxon>Phocaeicola</taxon>
    </lineage>
</organism>
<dbReference type="NCBIfam" id="TIGR04265">
    <property type="entry name" value="bac_cardiolipin"/>
    <property type="match status" value="1"/>
</dbReference>
<evidence type="ECO:0000256" key="4">
    <source>
        <dbReference type="ARBA" id="ARBA00022692"/>
    </source>
</evidence>
<evidence type="ECO:0000313" key="11">
    <source>
        <dbReference type="EMBL" id="MCR8875053.1"/>
    </source>
</evidence>
<evidence type="ECO:0000256" key="1">
    <source>
        <dbReference type="ARBA" id="ARBA00004236"/>
    </source>
</evidence>
<dbReference type="GO" id="GO:0008808">
    <property type="term" value="F:cardiolipin synthase activity"/>
    <property type="evidence" value="ECO:0007669"/>
    <property type="project" value="UniProtKB-UniRule"/>
</dbReference>
<gene>
    <name evidence="11" type="primary">cls</name>
    <name evidence="11" type="ORF">NW209_13700</name>
</gene>
<dbReference type="AlphaFoldDB" id="A0AAW5N7Q9"/>
<evidence type="ECO:0000259" key="10">
    <source>
        <dbReference type="PROSITE" id="PS50035"/>
    </source>
</evidence>
<sequence>MKVSQKTSCIAILLLTFLSLLNVAETYAEVPVKTDSTDTWEPSDSVFVHYLEEQGIPVTSHNQLKLLTSGREKFECLFEDIRKAKHHVHLEYFNFRSDSIAKEMFTLLAEKAKEGVKVRAMFDAFGNLSNNRPLRKQHLQMLNDRGVEIVKFDPIRFPYVNHVFSRDHQKIIVIDGQIGFTGGMNIADYYINGLPGIGPWRDMHIRIEGPAAEELQKAFLRTWNKETKQHVQDSCLFSINHDSLARLPYHRGNQVAIVQRIPHEAPKALREAYIAAIDAAEHKIQLISPYFTPTASIKKAIKRAIKRGVRVEIMIPAKSDIPFTPDAGFYIANQLRKKGAHIYVYNGGFHHSKIMMVDDRFCTVGSMNMNSRSIRYDYEINAFIMDLPITDELTQLFNNDKLNSTVLTKEEYHKRGAWKRFAGWFAHLFTAFI</sequence>
<dbReference type="SUPFAM" id="SSF56024">
    <property type="entry name" value="Phospholipase D/nuclease"/>
    <property type="match status" value="2"/>
</dbReference>
<comment type="subcellular location">
    <subcellularLocation>
        <location evidence="1">Cell membrane</location>
    </subcellularLocation>
</comment>
<feature type="domain" description="PLD phosphodiesterase" evidence="10">
    <location>
        <begin position="346"/>
        <end position="373"/>
    </location>
</feature>
<dbReference type="CDD" id="cd09112">
    <property type="entry name" value="PLDc_CLS_2"/>
    <property type="match status" value="1"/>
</dbReference>
<dbReference type="PANTHER" id="PTHR21248:SF22">
    <property type="entry name" value="PHOSPHOLIPASE D"/>
    <property type="match status" value="1"/>
</dbReference>
<dbReference type="Gene3D" id="3.30.870.10">
    <property type="entry name" value="Endonuclease Chain A"/>
    <property type="match status" value="2"/>
</dbReference>
<evidence type="ECO:0000313" key="12">
    <source>
        <dbReference type="Proteomes" id="UP001204579"/>
    </source>
</evidence>